<sequence length="80" mass="8761">MAQERRKQQPSHRCHAGRSGGGSADQSLLNPDAHALPGSPIRTAVSYITHPLCPFPPYTPGPPQSYLRYWPDNSLSCDCD</sequence>
<keyword evidence="3" id="KW-1185">Reference proteome</keyword>
<dbReference type="AlphaFoldDB" id="A0AAD7D9T8"/>
<dbReference type="EMBL" id="JARKIE010000095">
    <property type="protein sequence ID" value="KAJ7686480.1"/>
    <property type="molecule type" value="Genomic_DNA"/>
</dbReference>
<accession>A0AAD7D9T8</accession>
<evidence type="ECO:0000313" key="3">
    <source>
        <dbReference type="Proteomes" id="UP001221757"/>
    </source>
</evidence>
<evidence type="ECO:0000256" key="1">
    <source>
        <dbReference type="SAM" id="MobiDB-lite"/>
    </source>
</evidence>
<reference evidence="2" key="1">
    <citation type="submission" date="2023-03" db="EMBL/GenBank/DDBJ databases">
        <title>Massive genome expansion in bonnet fungi (Mycena s.s.) driven by repeated elements and novel gene families across ecological guilds.</title>
        <authorList>
            <consortium name="Lawrence Berkeley National Laboratory"/>
            <person name="Harder C.B."/>
            <person name="Miyauchi S."/>
            <person name="Viragh M."/>
            <person name="Kuo A."/>
            <person name="Thoen E."/>
            <person name="Andreopoulos B."/>
            <person name="Lu D."/>
            <person name="Skrede I."/>
            <person name="Drula E."/>
            <person name="Henrissat B."/>
            <person name="Morin E."/>
            <person name="Kohler A."/>
            <person name="Barry K."/>
            <person name="LaButti K."/>
            <person name="Morin E."/>
            <person name="Salamov A."/>
            <person name="Lipzen A."/>
            <person name="Mereny Z."/>
            <person name="Hegedus B."/>
            <person name="Baldrian P."/>
            <person name="Stursova M."/>
            <person name="Weitz H."/>
            <person name="Taylor A."/>
            <person name="Grigoriev I.V."/>
            <person name="Nagy L.G."/>
            <person name="Martin F."/>
            <person name="Kauserud H."/>
        </authorList>
    </citation>
    <scope>NUCLEOTIDE SEQUENCE</scope>
    <source>
        <strain evidence="2">CBHHK067</strain>
    </source>
</reference>
<evidence type="ECO:0000313" key="2">
    <source>
        <dbReference type="EMBL" id="KAJ7686480.1"/>
    </source>
</evidence>
<comment type="caution">
    <text evidence="2">The sequence shown here is derived from an EMBL/GenBank/DDBJ whole genome shotgun (WGS) entry which is preliminary data.</text>
</comment>
<gene>
    <name evidence="2" type="ORF">B0H17DRAFT_711940</name>
</gene>
<feature type="region of interest" description="Disordered" evidence="1">
    <location>
        <begin position="1"/>
        <end position="36"/>
    </location>
</feature>
<organism evidence="2 3">
    <name type="scientific">Mycena rosella</name>
    <name type="common">Pink bonnet</name>
    <name type="synonym">Agaricus rosellus</name>
    <dbReference type="NCBI Taxonomy" id="1033263"/>
    <lineage>
        <taxon>Eukaryota</taxon>
        <taxon>Fungi</taxon>
        <taxon>Dikarya</taxon>
        <taxon>Basidiomycota</taxon>
        <taxon>Agaricomycotina</taxon>
        <taxon>Agaricomycetes</taxon>
        <taxon>Agaricomycetidae</taxon>
        <taxon>Agaricales</taxon>
        <taxon>Marasmiineae</taxon>
        <taxon>Mycenaceae</taxon>
        <taxon>Mycena</taxon>
    </lineage>
</organism>
<proteinExistence type="predicted"/>
<name>A0AAD7D9T8_MYCRO</name>
<dbReference type="Proteomes" id="UP001221757">
    <property type="component" value="Unassembled WGS sequence"/>
</dbReference>
<protein>
    <submittedName>
        <fullName evidence="2">Uncharacterized protein</fullName>
    </submittedName>
</protein>